<evidence type="ECO:0000313" key="5">
    <source>
        <dbReference type="Proteomes" id="UP000746612"/>
    </source>
</evidence>
<accession>A0A2H3GUY6</accession>
<reference evidence="4" key="1">
    <citation type="submission" date="2019-04" db="EMBL/GenBank/DDBJ databases">
        <authorList>
            <person name="Melise S."/>
            <person name="Noan J."/>
            <person name="Okalmin O."/>
        </authorList>
    </citation>
    <scope>NUCLEOTIDE SEQUENCE</scope>
    <source>
        <strain evidence="4">FN9</strain>
    </source>
</reference>
<proteinExistence type="predicted"/>
<protein>
    <submittedName>
        <fullName evidence="3">Uncharacterized protein</fullName>
    </submittedName>
</protein>
<feature type="compositionally biased region" description="Acidic residues" evidence="1">
    <location>
        <begin position="139"/>
        <end position="158"/>
    </location>
</feature>
<feature type="transmembrane region" description="Helical" evidence="2">
    <location>
        <begin position="69"/>
        <end position="90"/>
    </location>
</feature>
<keyword evidence="2" id="KW-0812">Transmembrane</keyword>
<evidence type="ECO:0000313" key="3">
    <source>
        <dbReference type="EMBL" id="CAG1995438.1"/>
    </source>
</evidence>
<organism evidence="3 5">
    <name type="scientific">Gibberella zeae</name>
    <name type="common">Wheat head blight fungus</name>
    <name type="synonym">Fusarium graminearum</name>
    <dbReference type="NCBI Taxonomy" id="5518"/>
    <lineage>
        <taxon>Eukaryota</taxon>
        <taxon>Fungi</taxon>
        <taxon>Dikarya</taxon>
        <taxon>Ascomycota</taxon>
        <taxon>Pezizomycotina</taxon>
        <taxon>Sordariomycetes</taxon>
        <taxon>Hypocreomycetidae</taxon>
        <taxon>Hypocreales</taxon>
        <taxon>Nectriaceae</taxon>
        <taxon>Fusarium</taxon>
    </lineage>
</organism>
<dbReference type="AlphaFoldDB" id="A0A2H3GUY6"/>
<sequence length="158" mass="18217">MNHNHEHDHGHFFHYVMVRCLQPTFLHMTGDQAHQRLVPTPTPWNTPLSSPRPVFHHWRGGISESIDQFIFVLMILSCVFALSTLLRIWFRVRQTEIDFQHTRPLRHAEDGTGAEAEEMQQFIREPAVPSSLGRRGSTEEAEEEDFIVGGDSDDESQS</sequence>
<dbReference type="Proteomes" id="UP000746612">
    <property type="component" value="Unassembled WGS sequence"/>
</dbReference>
<dbReference type="OMA" id="EMQQFIR"/>
<keyword evidence="2" id="KW-0472">Membrane</keyword>
<dbReference type="OrthoDB" id="5064606at2759"/>
<dbReference type="EMBL" id="CAAKMV010000148">
    <property type="protein sequence ID" value="VIO60906.1"/>
    <property type="molecule type" value="Genomic_DNA"/>
</dbReference>
<reference evidence="3" key="2">
    <citation type="submission" date="2021-03" db="EMBL/GenBank/DDBJ databases">
        <authorList>
            <person name="Alouane T."/>
            <person name="Langin T."/>
            <person name="Bonhomme L."/>
        </authorList>
    </citation>
    <scope>NUCLEOTIDE SEQUENCE</scope>
    <source>
        <strain evidence="3">MDC_Fg202</strain>
    </source>
</reference>
<dbReference type="EMBL" id="CAJPIJ010000158">
    <property type="protein sequence ID" value="CAG1995438.1"/>
    <property type="molecule type" value="Genomic_DNA"/>
</dbReference>
<name>A0A2H3GUY6_GIBZA</name>
<feature type="region of interest" description="Disordered" evidence="1">
    <location>
        <begin position="108"/>
        <end position="158"/>
    </location>
</feature>
<evidence type="ECO:0000313" key="4">
    <source>
        <dbReference type="EMBL" id="VIO60906.1"/>
    </source>
</evidence>
<keyword evidence="2" id="KW-1133">Transmembrane helix</keyword>
<evidence type="ECO:0000256" key="1">
    <source>
        <dbReference type="SAM" id="MobiDB-lite"/>
    </source>
</evidence>
<gene>
    <name evidence="4" type="ORF">FUG_LOCUS416620</name>
    <name evidence="3" type="ORF">MDCFG202_LOCUS389716</name>
</gene>
<evidence type="ECO:0000256" key="2">
    <source>
        <dbReference type="SAM" id="Phobius"/>
    </source>
</evidence>